<proteinExistence type="predicted"/>
<dbReference type="NCBIfam" id="NF009774">
    <property type="entry name" value="PRK13271.1"/>
    <property type="match status" value="1"/>
</dbReference>
<evidence type="ECO:0000313" key="5">
    <source>
        <dbReference type="Proteomes" id="UP001155483"/>
    </source>
</evidence>
<evidence type="ECO:0000256" key="1">
    <source>
        <dbReference type="ARBA" id="ARBA00022801"/>
    </source>
</evidence>
<evidence type="ECO:0000313" key="4">
    <source>
        <dbReference type="EMBL" id="MCU7552030.1"/>
    </source>
</evidence>
<keyword evidence="3" id="KW-0732">Signal</keyword>
<dbReference type="InterPro" id="IPR001661">
    <property type="entry name" value="Glyco_hydro_37"/>
</dbReference>
<reference evidence="4" key="1">
    <citation type="submission" date="2022-09" db="EMBL/GenBank/DDBJ databases">
        <authorList>
            <person name="Yuan C."/>
            <person name="Ke Z."/>
        </authorList>
    </citation>
    <scope>NUCLEOTIDE SEQUENCE</scope>
    <source>
        <strain evidence="4">LB-8</strain>
    </source>
</reference>
<evidence type="ECO:0000256" key="3">
    <source>
        <dbReference type="SAM" id="SignalP"/>
    </source>
</evidence>
<feature type="chain" id="PRO_5040877654" evidence="3">
    <location>
        <begin position="25"/>
        <end position="517"/>
    </location>
</feature>
<dbReference type="RefSeq" id="WP_279299467.1">
    <property type="nucleotide sequence ID" value="NZ_JAOTIF010000027.1"/>
</dbReference>
<sequence>MKRIFFVLLIAYGFLPIAISQTIATPDKIYGKLFSDVQMSHIFPDNKTFVDCIPKRDPAAIVRDYLAIKNNPAIKFSLEMFVRENFIIPSPPQSGFQDTTKDVVKHINNLWEVLKRQNDSAIKGSSLLPLPYPYIVPGGRFHEIYYWDSYFTMLGLRESGQDQLIENMIRNFAHLINTYGHIPNGNRTYYLSRSQPPFFSLMVNLLAEIKGEAVLKEYLPAMQKEHDYWMDKTAPTKHVARMPDGSILNRYYDQLNIPRQESHAPDVETAEKGGKVNKELFRDLRSSAESGWDFSTRWFADEKNLTTIRTTSLVPVDLNCLLYALERNLSKAYDLNGDSQKAQRFNQLAESRKKAINKYCWSAKSGWYVDYNLATKRHAPALTLAGVAPFFLQVAPASNIFIAAQNIRTKFLQAGGVTTTLVHSGEQWDAPNGWAPLEWMAISGLELYSQHDLAKTVAERWVQLNVSIFKRTGKLMEKYNVYETNLEGGGGEYPSQDGFGWTNGVLLALIKKYGIKY</sequence>
<dbReference type="PANTHER" id="PTHR23403:SF1">
    <property type="entry name" value="TREHALASE"/>
    <property type="match status" value="1"/>
</dbReference>
<reference evidence="4" key="2">
    <citation type="submission" date="2023-04" db="EMBL/GenBank/DDBJ databases">
        <title>Paracnuella aquatica gen. nov., sp. nov., a member of the family Chitinophagaceae isolated from a hot spring.</title>
        <authorList>
            <person name="Wang C."/>
        </authorList>
    </citation>
    <scope>NUCLEOTIDE SEQUENCE</scope>
    <source>
        <strain evidence="4">LB-8</strain>
    </source>
</reference>
<dbReference type="NCBIfam" id="NF009773">
    <property type="entry name" value="PRK13270.1"/>
    <property type="match status" value="1"/>
</dbReference>
<dbReference type="Gene3D" id="1.50.10.10">
    <property type="match status" value="1"/>
</dbReference>
<dbReference type="PROSITE" id="PS00927">
    <property type="entry name" value="TREHALASE_1"/>
    <property type="match status" value="1"/>
</dbReference>
<dbReference type="GO" id="GO:0004555">
    <property type="term" value="F:alpha,alpha-trehalase activity"/>
    <property type="evidence" value="ECO:0007669"/>
    <property type="project" value="InterPro"/>
</dbReference>
<dbReference type="InterPro" id="IPR012341">
    <property type="entry name" value="6hp_glycosidase-like_sf"/>
</dbReference>
<evidence type="ECO:0000256" key="2">
    <source>
        <dbReference type="ARBA" id="ARBA00023295"/>
    </source>
</evidence>
<dbReference type="SUPFAM" id="SSF48208">
    <property type="entry name" value="Six-hairpin glycosidases"/>
    <property type="match status" value="1"/>
</dbReference>
<protein>
    <submittedName>
        <fullName evidence="4">Alpha,alpha-trehalase TreA</fullName>
    </submittedName>
</protein>
<dbReference type="PROSITE" id="PS00928">
    <property type="entry name" value="TREHALASE_2"/>
    <property type="match status" value="1"/>
</dbReference>
<dbReference type="EMBL" id="JAOTIF010000027">
    <property type="protein sequence ID" value="MCU7552030.1"/>
    <property type="molecule type" value="Genomic_DNA"/>
</dbReference>
<dbReference type="InterPro" id="IPR008928">
    <property type="entry name" value="6-hairpin_glycosidase_sf"/>
</dbReference>
<name>A0A9X2XZD7_9BACT</name>
<dbReference type="PRINTS" id="PR00744">
    <property type="entry name" value="GLHYDRLASE37"/>
</dbReference>
<dbReference type="Proteomes" id="UP001155483">
    <property type="component" value="Unassembled WGS sequence"/>
</dbReference>
<feature type="signal peptide" evidence="3">
    <location>
        <begin position="1"/>
        <end position="24"/>
    </location>
</feature>
<comment type="caution">
    <text evidence="4">The sequence shown here is derived from an EMBL/GenBank/DDBJ whole genome shotgun (WGS) entry which is preliminary data.</text>
</comment>
<gene>
    <name evidence="4" type="primary">treA</name>
    <name evidence="4" type="ORF">OCK74_23115</name>
</gene>
<keyword evidence="2" id="KW-0326">Glycosidase</keyword>
<keyword evidence="5" id="KW-1185">Reference proteome</keyword>
<keyword evidence="1" id="KW-0378">Hydrolase</keyword>
<organism evidence="4 5">
    <name type="scientific">Paraflavisolibacter caeni</name>
    <dbReference type="NCBI Taxonomy" id="2982496"/>
    <lineage>
        <taxon>Bacteria</taxon>
        <taxon>Pseudomonadati</taxon>
        <taxon>Bacteroidota</taxon>
        <taxon>Chitinophagia</taxon>
        <taxon>Chitinophagales</taxon>
        <taxon>Chitinophagaceae</taxon>
        <taxon>Paraflavisolibacter</taxon>
    </lineage>
</organism>
<dbReference type="PANTHER" id="PTHR23403">
    <property type="entry name" value="TREHALASE"/>
    <property type="match status" value="1"/>
</dbReference>
<dbReference type="InterPro" id="IPR018232">
    <property type="entry name" value="Glyco_hydro_37_CS"/>
</dbReference>
<dbReference type="Pfam" id="PF01204">
    <property type="entry name" value="Trehalase"/>
    <property type="match status" value="1"/>
</dbReference>
<accession>A0A9X2XZD7</accession>
<dbReference type="GO" id="GO:0005993">
    <property type="term" value="P:trehalose catabolic process"/>
    <property type="evidence" value="ECO:0007669"/>
    <property type="project" value="TreeGrafter"/>
</dbReference>
<dbReference type="AlphaFoldDB" id="A0A9X2XZD7"/>